<keyword evidence="3" id="KW-1185">Reference proteome</keyword>
<feature type="compositionally biased region" description="Acidic residues" evidence="1">
    <location>
        <begin position="144"/>
        <end position="155"/>
    </location>
</feature>
<dbReference type="KEGG" id="ahm:TL08_09450"/>
<evidence type="ECO:0000313" key="2">
    <source>
        <dbReference type="EMBL" id="AOS62705.1"/>
    </source>
</evidence>
<accession>A0AAC9HQG5</accession>
<dbReference type="Proteomes" id="UP000095210">
    <property type="component" value="Chromosome"/>
</dbReference>
<dbReference type="AlphaFoldDB" id="A0AAC9HQG5"/>
<organism evidence="2 3">
    <name type="scientific">Actinoalloteichus hymeniacidonis</name>
    <dbReference type="NCBI Taxonomy" id="340345"/>
    <lineage>
        <taxon>Bacteria</taxon>
        <taxon>Bacillati</taxon>
        <taxon>Actinomycetota</taxon>
        <taxon>Actinomycetes</taxon>
        <taxon>Pseudonocardiales</taxon>
        <taxon>Pseudonocardiaceae</taxon>
        <taxon>Actinoalloteichus</taxon>
    </lineage>
</organism>
<protein>
    <recommendedName>
        <fullName evidence="4">Septum formation initiator</fullName>
    </recommendedName>
</protein>
<evidence type="ECO:0000313" key="3">
    <source>
        <dbReference type="Proteomes" id="UP000095210"/>
    </source>
</evidence>
<feature type="compositionally biased region" description="Acidic residues" evidence="1">
    <location>
        <begin position="185"/>
        <end position="208"/>
    </location>
</feature>
<reference evidence="3" key="1">
    <citation type="submission" date="2016-03" db="EMBL/GenBank/DDBJ databases">
        <title>Complete genome sequence of the type strain Actinoalloteichus hymeniacidonis DSM 45092.</title>
        <authorList>
            <person name="Schaffert L."/>
            <person name="Albersmeier A."/>
            <person name="Winkler A."/>
            <person name="Kalinowski J."/>
            <person name="Zotchev S."/>
            <person name="Ruckert C."/>
        </authorList>
    </citation>
    <scope>NUCLEOTIDE SEQUENCE [LARGE SCALE GENOMIC DNA]</scope>
    <source>
        <strain evidence="3">HPA177(T) (DSM 45092(T))</strain>
    </source>
</reference>
<name>A0AAC9HQG5_9PSEU</name>
<evidence type="ECO:0000256" key="1">
    <source>
        <dbReference type="SAM" id="MobiDB-lite"/>
    </source>
</evidence>
<gene>
    <name evidence="2" type="ORF">TL08_09450</name>
</gene>
<sequence length="230" mass="23901">MSNGMRTPGRASRSRAATTIQASRRGRRRRLSSVLPRRRPGSSPRTPFVLLVMALLGTGLVGTLWLSTSAASDSYELSDLHAEVASLTEDTELLRQQVAELESPGTLADKAVELGMIPVEDPARLLVLPDGTIELVGEPTPAESGDDAAADEGQGELEQQASLVPPAGGEAAGRPTGDADRVADEPEDAPVSDPADESAPEQSEDTETEADRDTSAEEGPADAAALPGSP</sequence>
<dbReference type="RefSeq" id="WP_157421011.1">
    <property type="nucleotide sequence ID" value="NZ_CP014859.1"/>
</dbReference>
<proteinExistence type="predicted"/>
<evidence type="ECO:0008006" key="4">
    <source>
        <dbReference type="Google" id="ProtNLM"/>
    </source>
</evidence>
<dbReference type="EMBL" id="CP014859">
    <property type="protein sequence ID" value="AOS62705.1"/>
    <property type="molecule type" value="Genomic_DNA"/>
</dbReference>
<feature type="region of interest" description="Disordered" evidence="1">
    <location>
        <begin position="135"/>
        <end position="230"/>
    </location>
</feature>
<feature type="compositionally biased region" description="Basic residues" evidence="1">
    <location>
        <begin position="24"/>
        <end position="40"/>
    </location>
</feature>
<feature type="region of interest" description="Disordered" evidence="1">
    <location>
        <begin position="1"/>
        <end position="43"/>
    </location>
</feature>